<dbReference type="GO" id="GO:0034727">
    <property type="term" value="P:piecemeal microautophagy of the nucleus"/>
    <property type="evidence" value="ECO:0007669"/>
    <property type="project" value="TreeGrafter"/>
</dbReference>
<evidence type="ECO:0000313" key="4">
    <source>
        <dbReference type="EMBL" id="JAG95801.1"/>
    </source>
</evidence>
<name>A0A0D6QZC4_ARACU</name>
<dbReference type="GO" id="GO:0005829">
    <property type="term" value="C:cytosol"/>
    <property type="evidence" value="ECO:0007669"/>
    <property type="project" value="TreeGrafter"/>
</dbReference>
<dbReference type="GO" id="GO:0000423">
    <property type="term" value="P:mitophagy"/>
    <property type="evidence" value="ECO:0007669"/>
    <property type="project" value="TreeGrafter"/>
</dbReference>
<reference evidence="4" key="1">
    <citation type="submission" date="2015-03" db="EMBL/GenBank/DDBJ databases">
        <title>A transcriptome of Araucaria cunninghamii, an australian fine timber species.</title>
        <authorList>
            <person name="Jing Yi C.J.Y."/>
            <person name="Yin San L.Y.S."/>
            <person name="Abdul Karim S.S."/>
            <person name="Wan Azmi N.N."/>
            <person name="Hercus R.R."/>
            <person name="Croft L.L."/>
        </authorList>
    </citation>
    <scope>NUCLEOTIDE SEQUENCE</scope>
    <source>
        <strain evidence="4">MI0301</strain>
        <tissue evidence="4">Leaf</tissue>
    </source>
</reference>
<feature type="domain" description="Autophagy-related protein 13 N-terminal" evidence="3">
    <location>
        <begin position="20"/>
        <end position="285"/>
    </location>
</feature>
<evidence type="ECO:0000259" key="3">
    <source>
        <dbReference type="Pfam" id="PF10033"/>
    </source>
</evidence>
<feature type="compositionally biased region" description="Low complexity" evidence="2">
    <location>
        <begin position="461"/>
        <end position="471"/>
    </location>
</feature>
<dbReference type="PANTHER" id="PTHR13430">
    <property type="match status" value="1"/>
</dbReference>
<evidence type="ECO:0000256" key="2">
    <source>
        <dbReference type="SAM" id="MobiDB-lite"/>
    </source>
</evidence>
<dbReference type="InterPro" id="IPR036570">
    <property type="entry name" value="HORMA_dom_sf"/>
</dbReference>
<feature type="region of interest" description="Disordered" evidence="2">
    <location>
        <begin position="365"/>
        <end position="397"/>
    </location>
</feature>
<dbReference type="Pfam" id="PF10033">
    <property type="entry name" value="ATG13"/>
    <property type="match status" value="1"/>
</dbReference>
<proteinExistence type="predicted"/>
<sequence length="744" mass="80580">MASHSSSQAEMAKIEQIMGEFFAKSLHIILESRIPFVCSAGEHSGASSFSSSSSSGLKARDKWFNLALGECPAALEKMELWKRSMPEPMVVDVILLRTSDSGVDVPLGKRGFTRNEFEGLNAQVILERWTVQYEYRKSSTKDAHLSRVSSGSGTPRWEDGKKAGSKIGPGKGRSLSGTGDIQQGAGTTQSSSPVVEVPIIYKKTYKRTIILLRSLYCTARLLPAYRLFRLVTSSSHNCNFTLAYRVSSSPESLSHADKAEMLSYNFSAVDTPGGRLKLSVSYRPTTAVTALEDSAPLIPEIITDYVGSPAADLPKRFHSDSTVTSGKKKVHVNSPPFSMTGTSTCTGFVRRHSWSGNIHKMLPSSHSPYSPSYRLSLSPSPSYSDTHGSPNIPASLPAAPHHYLRADLSPSPMSSPLHSLSAQRSASFDEYWLSPPFSPSPSPSPPTHLTEGNLSGRFRHSGSAPVSIPVPSVSRTLRSSAADCYNQSKTLLPPPSHKSQKSDALCRTASANLRIMSAQSPGYQGYPSEWQNSNKGDLSRPMELQTRRTEFYSSTGQKVYKDGNDDIGDVPGVKFSSSCSPRISFSRSLNRLSYQDEIEYEGFSCPFAVDDDEIAESRSRTDSLDGRASVSESSEIVGQALATPKKSQDAAVGALVHMLKSAPPLCPDFGNISVFSHSTAQVQNSTDGYGATDLSGSPHFGREVSQMFGHKTTADALEELRSYREMKDNLLSQSGTQAAGTQSL</sequence>
<dbReference type="InterPro" id="IPR018731">
    <property type="entry name" value="Atg13_N"/>
</dbReference>
<dbReference type="AlphaFoldDB" id="A0A0D6QZC4"/>
<keyword evidence="1" id="KW-0072">Autophagy</keyword>
<dbReference type="PANTHER" id="PTHR13430:SF4">
    <property type="entry name" value="AUTOPHAGY-RELATED PROTEIN 13"/>
    <property type="match status" value="1"/>
</dbReference>
<feature type="region of interest" description="Disordered" evidence="2">
    <location>
        <begin position="437"/>
        <end position="471"/>
    </location>
</feature>
<evidence type="ECO:0000256" key="1">
    <source>
        <dbReference type="ARBA" id="ARBA00023006"/>
    </source>
</evidence>
<dbReference type="Gene3D" id="3.30.900.10">
    <property type="entry name" value="HORMA domain"/>
    <property type="match status" value="1"/>
</dbReference>
<feature type="compositionally biased region" description="Low complexity" evidence="2">
    <location>
        <begin position="365"/>
        <end position="384"/>
    </location>
</feature>
<feature type="region of interest" description="Disordered" evidence="2">
    <location>
        <begin position="144"/>
        <end position="189"/>
    </location>
</feature>
<dbReference type="InterPro" id="IPR040182">
    <property type="entry name" value="ATG13"/>
</dbReference>
<feature type="compositionally biased region" description="Pro residues" evidence="2">
    <location>
        <begin position="437"/>
        <end position="446"/>
    </location>
</feature>
<protein>
    <recommendedName>
        <fullName evidence="3">Autophagy-related protein 13 N-terminal domain-containing protein</fullName>
    </recommendedName>
</protein>
<feature type="compositionally biased region" description="Polar residues" evidence="2">
    <location>
        <begin position="175"/>
        <end position="189"/>
    </location>
</feature>
<dbReference type="GO" id="GO:0000407">
    <property type="term" value="C:phagophore assembly site"/>
    <property type="evidence" value="ECO:0007669"/>
    <property type="project" value="TreeGrafter"/>
</dbReference>
<dbReference type="GO" id="GO:1990316">
    <property type="term" value="C:Atg1/ULK1 kinase complex"/>
    <property type="evidence" value="ECO:0007669"/>
    <property type="project" value="InterPro"/>
</dbReference>
<dbReference type="EMBL" id="GCKF01039492">
    <property type="protein sequence ID" value="JAG95801.1"/>
    <property type="molecule type" value="Transcribed_RNA"/>
</dbReference>
<organism evidence="4">
    <name type="scientific">Araucaria cunninghamii</name>
    <name type="common">Hoop pine</name>
    <name type="synonym">Moreton Bay pine</name>
    <dbReference type="NCBI Taxonomy" id="56994"/>
    <lineage>
        <taxon>Eukaryota</taxon>
        <taxon>Viridiplantae</taxon>
        <taxon>Streptophyta</taxon>
        <taxon>Embryophyta</taxon>
        <taxon>Tracheophyta</taxon>
        <taxon>Spermatophyta</taxon>
        <taxon>Pinopsida</taxon>
        <taxon>Pinidae</taxon>
        <taxon>Conifers II</taxon>
        <taxon>Araucariales</taxon>
        <taxon>Araucariaceae</taxon>
        <taxon>Araucaria</taxon>
    </lineage>
</organism>
<dbReference type="GO" id="GO:0034497">
    <property type="term" value="P:protein localization to phagophore assembly site"/>
    <property type="evidence" value="ECO:0007669"/>
    <property type="project" value="TreeGrafter"/>
</dbReference>
<accession>A0A0D6QZC4</accession>